<dbReference type="NCBIfam" id="TIGR01085">
    <property type="entry name" value="murE"/>
    <property type="match status" value="1"/>
</dbReference>
<evidence type="ECO:0000256" key="7">
    <source>
        <dbReference type="HAMAP-Rule" id="MF_00208"/>
    </source>
</evidence>
<dbReference type="InterPro" id="IPR013221">
    <property type="entry name" value="Mur_ligase_cen"/>
</dbReference>
<keyword evidence="3 7" id="KW-0133">Cell shape</keyword>
<evidence type="ECO:0000259" key="9">
    <source>
        <dbReference type="Pfam" id="PF01225"/>
    </source>
</evidence>
<keyword evidence="7" id="KW-0067">ATP-binding</keyword>
<dbReference type="GO" id="GO:0005524">
    <property type="term" value="F:ATP binding"/>
    <property type="evidence" value="ECO:0007669"/>
    <property type="project" value="UniProtKB-UniRule"/>
</dbReference>
<keyword evidence="7" id="KW-0547">Nucleotide-binding</keyword>
<dbReference type="OrthoDB" id="9800958at2"/>
<feature type="binding site" evidence="7">
    <location>
        <begin position="111"/>
        <end position="117"/>
    </location>
    <ligand>
        <name>ATP</name>
        <dbReference type="ChEBI" id="CHEBI:30616"/>
    </ligand>
</feature>
<dbReference type="SUPFAM" id="SSF53623">
    <property type="entry name" value="MurD-like peptide ligases, catalytic domain"/>
    <property type="match status" value="1"/>
</dbReference>
<accession>A0A383TUS3</accession>
<dbReference type="EC" id="6.3.2.13" evidence="7"/>
<feature type="binding site" evidence="7">
    <location>
        <begin position="153"/>
        <end position="154"/>
    </location>
    <ligand>
        <name>UDP-N-acetyl-alpha-D-muramoyl-L-alanyl-D-glutamate</name>
        <dbReference type="ChEBI" id="CHEBI:83900"/>
    </ligand>
</feature>
<evidence type="ECO:0000256" key="8">
    <source>
        <dbReference type="RuleBase" id="RU004135"/>
    </source>
</evidence>
<feature type="domain" description="Mur ligase N-terminal catalytic" evidence="9">
    <location>
        <begin position="26"/>
        <end position="95"/>
    </location>
</feature>
<dbReference type="UniPathway" id="UPA00219"/>
<evidence type="ECO:0000313" key="12">
    <source>
        <dbReference type="EMBL" id="SZD70980.1"/>
    </source>
</evidence>
<proteinExistence type="inferred from homology"/>
<keyword evidence="7 12" id="KW-0436">Ligase</keyword>
<dbReference type="EMBL" id="UNSC01000001">
    <property type="protein sequence ID" value="SZD70980.1"/>
    <property type="molecule type" value="Genomic_DNA"/>
</dbReference>
<comment type="function">
    <text evidence="7">Catalyzes the addition of meso-diaminopimelic acid to the nucleotide precursor UDP-N-acetylmuramoyl-L-alanyl-D-glutamate (UMAG) in the biosynthesis of bacterial cell-wall peptidoglycan.</text>
</comment>
<dbReference type="GO" id="GO:0051301">
    <property type="term" value="P:cell division"/>
    <property type="evidence" value="ECO:0007669"/>
    <property type="project" value="UniProtKB-KW"/>
</dbReference>
<dbReference type="InterPro" id="IPR035911">
    <property type="entry name" value="MurE/MurF_N"/>
</dbReference>
<dbReference type="Pfam" id="PF08245">
    <property type="entry name" value="Mur_ligase_M"/>
    <property type="match status" value="1"/>
</dbReference>
<dbReference type="InterPro" id="IPR005761">
    <property type="entry name" value="UDP-N-AcMur-Glu-dNH2Pim_ligase"/>
</dbReference>
<comment type="catalytic activity">
    <reaction evidence="7">
        <text>UDP-N-acetyl-alpha-D-muramoyl-L-alanyl-D-glutamate + meso-2,6-diaminopimelate + ATP = UDP-N-acetyl-alpha-D-muramoyl-L-alanyl-gamma-D-glutamyl-meso-2,6-diaminopimelate + ADP + phosphate + H(+)</text>
        <dbReference type="Rhea" id="RHEA:23676"/>
        <dbReference type="ChEBI" id="CHEBI:15378"/>
        <dbReference type="ChEBI" id="CHEBI:30616"/>
        <dbReference type="ChEBI" id="CHEBI:43474"/>
        <dbReference type="ChEBI" id="CHEBI:57791"/>
        <dbReference type="ChEBI" id="CHEBI:83900"/>
        <dbReference type="ChEBI" id="CHEBI:83905"/>
        <dbReference type="ChEBI" id="CHEBI:456216"/>
        <dbReference type="EC" id="6.3.2.13"/>
    </reaction>
</comment>
<dbReference type="SUPFAM" id="SSF53244">
    <property type="entry name" value="MurD-like peptide ligases, peptide-binding domain"/>
    <property type="match status" value="1"/>
</dbReference>
<keyword evidence="4 7" id="KW-0573">Peptidoglycan synthesis</keyword>
<evidence type="ECO:0000259" key="11">
    <source>
        <dbReference type="Pfam" id="PF08245"/>
    </source>
</evidence>
<keyword evidence="13" id="KW-1185">Reference proteome</keyword>
<dbReference type="PANTHER" id="PTHR23135">
    <property type="entry name" value="MUR LIGASE FAMILY MEMBER"/>
    <property type="match status" value="1"/>
</dbReference>
<dbReference type="NCBIfam" id="NF001126">
    <property type="entry name" value="PRK00139.1-4"/>
    <property type="match status" value="1"/>
</dbReference>
<feature type="binding site" evidence="7">
    <location>
        <position position="180"/>
    </location>
    <ligand>
        <name>UDP-N-acetyl-alpha-D-muramoyl-L-alanyl-D-glutamate</name>
        <dbReference type="ChEBI" id="CHEBI:83900"/>
    </ligand>
</feature>
<feature type="binding site" evidence="7">
    <location>
        <position position="152"/>
    </location>
    <ligand>
        <name>UDP-N-acetyl-alpha-D-muramoyl-L-alanyl-D-glutamate</name>
        <dbReference type="ChEBI" id="CHEBI:83900"/>
    </ligand>
</feature>
<dbReference type="GO" id="GO:0008360">
    <property type="term" value="P:regulation of cell shape"/>
    <property type="evidence" value="ECO:0007669"/>
    <property type="project" value="UniProtKB-KW"/>
</dbReference>
<feature type="binding site" evidence="7">
    <location>
        <position position="455"/>
    </location>
    <ligand>
        <name>meso-2,6-diaminopimelate</name>
        <dbReference type="ChEBI" id="CHEBI:57791"/>
    </ligand>
</feature>
<keyword evidence="6 7" id="KW-0961">Cell wall biogenesis/degradation</keyword>
<keyword evidence="7" id="KW-0963">Cytoplasm</keyword>
<feature type="binding site" evidence="7">
    <location>
        <position position="186"/>
    </location>
    <ligand>
        <name>UDP-N-acetyl-alpha-D-muramoyl-L-alanyl-D-glutamate</name>
        <dbReference type="ChEBI" id="CHEBI:83900"/>
    </ligand>
</feature>
<dbReference type="InterPro" id="IPR000713">
    <property type="entry name" value="Mur_ligase_N"/>
</dbReference>
<feature type="domain" description="Mur ligase C-terminal" evidence="10">
    <location>
        <begin position="327"/>
        <end position="457"/>
    </location>
</feature>
<name>A0A383TUS3_9FLAO</name>
<comment type="caution">
    <text evidence="7">Lacks conserved residue(s) required for the propagation of feature annotation.</text>
</comment>
<dbReference type="InterPro" id="IPR036615">
    <property type="entry name" value="Mur_ligase_C_dom_sf"/>
</dbReference>
<keyword evidence="2 7" id="KW-0132">Cell division</keyword>
<comment type="similarity">
    <text evidence="1 7">Belongs to the MurCDEF family. MurE subfamily.</text>
</comment>
<evidence type="ECO:0000256" key="2">
    <source>
        <dbReference type="ARBA" id="ARBA00022618"/>
    </source>
</evidence>
<dbReference type="PANTHER" id="PTHR23135:SF4">
    <property type="entry name" value="UDP-N-ACETYLMURAMOYL-L-ALANYL-D-GLUTAMATE--2,6-DIAMINOPIMELATE LIGASE MURE HOMOLOG, CHLOROPLASTIC"/>
    <property type="match status" value="1"/>
</dbReference>
<evidence type="ECO:0000256" key="3">
    <source>
        <dbReference type="ARBA" id="ARBA00022960"/>
    </source>
</evidence>
<dbReference type="RefSeq" id="WP_119058696.1">
    <property type="nucleotide sequence ID" value="NZ_UNSC01000001.1"/>
</dbReference>
<sequence>MNISELLHNIPILQQQGSFTGGVGEIQMDSRKVSKGDVFVAISGPQEDGHDFITSALDKGAQVIFHEKEIKDFRENVLYIQVKNSAKSLGLICKNYFGDPSSQLNLIGITGTNGKTTTASLLYQTAESLGYPSVLISTINIRIHQKTLSTKNTTPDIISINKILKEAVDSGFEYAFMEVSSHGIEQERISGLEFKVAGFTNISHEHLDYHKTFKSYIIAKKKFFDELSKDAIAITNMDDKNGVVMLQNSKALKKSYALKSVADYQGKILENRFNGMLLLLNQKELWTQLVGKFNAYNLLLAYSIGLELGWDEEELLVSLSKLQKVKGRFESYISPSGQIIIVDYAHTPDALENVMSTVNETRTKNETFWVLVGCGGNRDAQKRPKMAKVACRLADRVVLTSDNPRNEDPNKIIEDMESGIEPQFFSKYSKIPDRQEAIKNVLANSHSGDIILIAGKGHENYQEIKGERFYFDDMEITKSLTQKIFK</sequence>
<evidence type="ECO:0000256" key="4">
    <source>
        <dbReference type="ARBA" id="ARBA00022984"/>
    </source>
</evidence>
<comment type="cofactor">
    <cofactor evidence="7">
        <name>Mg(2+)</name>
        <dbReference type="ChEBI" id="CHEBI:18420"/>
    </cofactor>
</comment>
<dbReference type="GO" id="GO:0005737">
    <property type="term" value="C:cytoplasm"/>
    <property type="evidence" value="ECO:0007669"/>
    <property type="project" value="UniProtKB-SubCell"/>
</dbReference>
<dbReference type="GO" id="GO:0009252">
    <property type="term" value="P:peptidoglycan biosynthetic process"/>
    <property type="evidence" value="ECO:0007669"/>
    <property type="project" value="UniProtKB-UniRule"/>
</dbReference>
<dbReference type="Proteomes" id="UP000262142">
    <property type="component" value="Unassembled WGS sequence"/>
</dbReference>
<dbReference type="InterPro" id="IPR036565">
    <property type="entry name" value="Mur-like_cat_sf"/>
</dbReference>
<gene>
    <name evidence="7 12" type="primary">murE</name>
    <name evidence="12" type="ORF">SAMEA104719789_00071</name>
</gene>
<evidence type="ECO:0000256" key="5">
    <source>
        <dbReference type="ARBA" id="ARBA00023306"/>
    </source>
</evidence>
<dbReference type="HAMAP" id="MF_00208">
    <property type="entry name" value="MurE"/>
    <property type="match status" value="1"/>
</dbReference>
<dbReference type="Pfam" id="PF02875">
    <property type="entry name" value="Mur_ligase_C"/>
    <property type="match status" value="1"/>
</dbReference>
<protein>
    <recommendedName>
        <fullName evidence="7">UDP-N-acetylmuramoyl-L-alanyl-D-glutamate--2,6-diaminopimelate ligase</fullName>
        <ecNumber evidence="7">6.3.2.13</ecNumber>
    </recommendedName>
    <alternativeName>
        <fullName evidence="7">Meso-A2pm-adding enzyme</fullName>
    </alternativeName>
    <alternativeName>
        <fullName evidence="7">Meso-diaminopimelate-adding enzyme</fullName>
    </alternativeName>
    <alternativeName>
        <fullName evidence="7">UDP-MurNAc-L-Ala-D-Glu:meso-diaminopimelate ligase</fullName>
    </alternativeName>
    <alternativeName>
        <fullName evidence="7">UDP-MurNAc-tripeptide synthetase</fullName>
    </alternativeName>
    <alternativeName>
        <fullName evidence="7">UDP-N-acetylmuramyl-tripeptide synthetase</fullName>
    </alternativeName>
</protein>
<feature type="domain" description="Mur ligase central" evidence="11">
    <location>
        <begin position="109"/>
        <end position="302"/>
    </location>
</feature>
<feature type="binding site" evidence="7">
    <location>
        <position position="378"/>
    </location>
    <ligand>
        <name>meso-2,6-diaminopimelate</name>
        <dbReference type="ChEBI" id="CHEBI:57791"/>
    </ligand>
</feature>
<feature type="binding site" evidence="7">
    <location>
        <position position="30"/>
    </location>
    <ligand>
        <name>UDP-N-acetyl-alpha-D-muramoyl-L-alanyl-D-glutamate</name>
        <dbReference type="ChEBI" id="CHEBI:83900"/>
    </ligand>
</feature>
<reference evidence="12 13" key="1">
    <citation type="submission" date="2018-09" db="EMBL/GenBank/DDBJ databases">
        <authorList>
            <consortium name="Pathogen Informatics"/>
        </authorList>
    </citation>
    <scope>NUCLEOTIDE SEQUENCE [LARGE SCALE GENOMIC DNA]</scope>
    <source>
        <strain evidence="12 13">OH-22767</strain>
    </source>
</reference>
<comment type="pathway">
    <text evidence="7 8">Cell wall biogenesis; peptidoglycan biosynthesis.</text>
</comment>
<organism evidence="12 13">
    <name type="scientific">Candidatus Ornithobacterium hominis</name>
    <dbReference type="NCBI Taxonomy" id="2497989"/>
    <lineage>
        <taxon>Bacteria</taxon>
        <taxon>Pseudomonadati</taxon>
        <taxon>Bacteroidota</taxon>
        <taxon>Flavobacteriia</taxon>
        <taxon>Flavobacteriales</taxon>
        <taxon>Weeksellaceae</taxon>
        <taxon>Ornithobacterium</taxon>
    </lineage>
</organism>
<keyword evidence="7" id="KW-0460">Magnesium</keyword>
<dbReference type="Gene3D" id="3.40.1390.10">
    <property type="entry name" value="MurE/MurF, N-terminal domain"/>
    <property type="match status" value="1"/>
</dbReference>
<comment type="subcellular location">
    <subcellularLocation>
        <location evidence="7 8">Cytoplasm</location>
    </subcellularLocation>
</comment>
<feature type="binding site" evidence="7">
    <location>
        <position position="188"/>
    </location>
    <ligand>
        <name>UDP-N-acetyl-alpha-D-muramoyl-L-alanyl-D-glutamate</name>
        <dbReference type="ChEBI" id="CHEBI:83900"/>
    </ligand>
</feature>
<dbReference type="Pfam" id="PF01225">
    <property type="entry name" value="Mur_ligase"/>
    <property type="match status" value="1"/>
</dbReference>
<dbReference type="AlphaFoldDB" id="A0A383TUS3"/>
<keyword evidence="5 7" id="KW-0131">Cell cycle</keyword>
<dbReference type="GO" id="GO:0000287">
    <property type="term" value="F:magnesium ion binding"/>
    <property type="evidence" value="ECO:0007669"/>
    <property type="project" value="UniProtKB-UniRule"/>
</dbReference>
<dbReference type="InterPro" id="IPR004101">
    <property type="entry name" value="Mur_ligase_C"/>
</dbReference>
<evidence type="ECO:0000259" key="10">
    <source>
        <dbReference type="Pfam" id="PF02875"/>
    </source>
</evidence>
<comment type="PTM">
    <text evidence="7">Carboxylation is probably crucial for Mg(2+) binding and, consequently, for the gamma-phosphate positioning of ATP.</text>
</comment>
<dbReference type="GO" id="GO:0008765">
    <property type="term" value="F:UDP-N-acetylmuramoylalanyl-D-glutamate-2,6-diaminopimelate ligase activity"/>
    <property type="evidence" value="ECO:0007669"/>
    <property type="project" value="UniProtKB-UniRule"/>
</dbReference>
<evidence type="ECO:0000313" key="13">
    <source>
        <dbReference type="Proteomes" id="UP000262142"/>
    </source>
</evidence>
<feature type="modified residue" description="N6-carboxylysine" evidence="7">
    <location>
        <position position="220"/>
    </location>
</feature>
<evidence type="ECO:0000256" key="1">
    <source>
        <dbReference type="ARBA" id="ARBA00005898"/>
    </source>
</evidence>
<feature type="binding site" evidence="7">
    <location>
        <position position="459"/>
    </location>
    <ligand>
        <name>meso-2,6-diaminopimelate</name>
        <dbReference type="ChEBI" id="CHEBI:57791"/>
    </ligand>
</feature>
<dbReference type="Gene3D" id="3.40.1190.10">
    <property type="entry name" value="Mur-like, catalytic domain"/>
    <property type="match status" value="1"/>
</dbReference>
<evidence type="ECO:0000256" key="6">
    <source>
        <dbReference type="ARBA" id="ARBA00023316"/>
    </source>
</evidence>
<dbReference type="GO" id="GO:0071555">
    <property type="term" value="P:cell wall organization"/>
    <property type="evidence" value="ECO:0007669"/>
    <property type="project" value="UniProtKB-KW"/>
</dbReference>
<feature type="binding site" evidence="7">
    <location>
        <begin position="402"/>
        <end position="405"/>
    </location>
    <ligand>
        <name>meso-2,6-diaminopimelate</name>
        <dbReference type="ChEBI" id="CHEBI:57791"/>
    </ligand>
</feature>
<dbReference type="SUPFAM" id="SSF63418">
    <property type="entry name" value="MurE/MurF N-terminal domain"/>
    <property type="match status" value="1"/>
</dbReference>
<feature type="short sequence motif" description="Meso-diaminopimelate recognition motif" evidence="7">
    <location>
        <begin position="402"/>
        <end position="405"/>
    </location>
</feature>
<dbReference type="Gene3D" id="3.90.190.20">
    <property type="entry name" value="Mur ligase, C-terminal domain"/>
    <property type="match status" value="1"/>
</dbReference>